<dbReference type="GO" id="GO:0003677">
    <property type="term" value="F:DNA binding"/>
    <property type="evidence" value="ECO:0007669"/>
    <property type="project" value="InterPro"/>
</dbReference>
<keyword evidence="3" id="KW-1185">Reference proteome</keyword>
<name>A0A3E0VGE0_9MICO</name>
<dbReference type="AlphaFoldDB" id="A0A3E0VGE0"/>
<accession>A0A3E0VGE0</accession>
<sequence length="136" mass="15332">MLMSNGTCRFASAKTRHIPCNPHEIVESGYSPSDSYFTGRLRIVRTPLAHFDVLSRWECLLQSGATHMYNVRNAVTIEEAGYRLSVSRSTIYRLIQSERLRTIYIGSSVRIPTDAIEDLISQSPPGRTSVRAEVSR</sequence>
<dbReference type="RefSeq" id="WP_342780859.1">
    <property type="nucleotide sequence ID" value="NZ_VFOO01000001.1"/>
</dbReference>
<evidence type="ECO:0000313" key="3">
    <source>
        <dbReference type="Proteomes" id="UP000256486"/>
    </source>
</evidence>
<dbReference type="InterPro" id="IPR010093">
    <property type="entry name" value="SinI_DNA-bd"/>
</dbReference>
<dbReference type="Pfam" id="PF12728">
    <property type="entry name" value="HTH_17"/>
    <property type="match status" value="1"/>
</dbReference>
<protein>
    <recommendedName>
        <fullName evidence="1">Helix-turn-helix domain-containing protein</fullName>
    </recommendedName>
</protein>
<dbReference type="InterPro" id="IPR041657">
    <property type="entry name" value="HTH_17"/>
</dbReference>
<proteinExistence type="predicted"/>
<feature type="domain" description="Helix-turn-helix" evidence="1">
    <location>
        <begin position="76"/>
        <end position="122"/>
    </location>
</feature>
<comment type="caution">
    <text evidence="2">The sequence shown here is derived from an EMBL/GenBank/DDBJ whole genome shotgun (WGS) entry which is preliminary data.</text>
</comment>
<organism evidence="2 3">
    <name type="scientific">Subtercola boreus</name>
    <dbReference type="NCBI Taxonomy" id="120213"/>
    <lineage>
        <taxon>Bacteria</taxon>
        <taxon>Bacillati</taxon>
        <taxon>Actinomycetota</taxon>
        <taxon>Actinomycetes</taxon>
        <taxon>Micrococcales</taxon>
        <taxon>Microbacteriaceae</taxon>
        <taxon>Subtercola</taxon>
    </lineage>
</organism>
<gene>
    <name evidence="2" type="ORF">B7R54_00950</name>
</gene>
<dbReference type="Proteomes" id="UP000256486">
    <property type="component" value="Unassembled WGS sequence"/>
</dbReference>
<dbReference type="EMBL" id="NBWZ01000001">
    <property type="protein sequence ID" value="RFA07937.1"/>
    <property type="molecule type" value="Genomic_DNA"/>
</dbReference>
<evidence type="ECO:0000313" key="2">
    <source>
        <dbReference type="EMBL" id="RFA07937.1"/>
    </source>
</evidence>
<dbReference type="NCBIfam" id="TIGR01764">
    <property type="entry name" value="excise"/>
    <property type="match status" value="1"/>
</dbReference>
<evidence type="ECO:0000259" key="1">
    <source>
        <dbReference type="Pfam" id="PF12728"/>
    </source>
</evidence>
<reference evidence="2 3" key="1">
    <citation type="submission" date="2017-04" db="EMBL/GenBank/DDBJ databases">
        <title>Comparative genome analysis of Subtercola boreus.</title>
        <authorList>
            <person name="Cho Y.-J."/>
            <person name="Cho A."/>
            <person name="Kim O.-S."/>
            <person name="Lee J.-I."/>
        </authorList>
    </citation>
    <scope>NUCLEOTIDE SEQUENCE [LARGE SCALE GENOMIC DNA]</scope>
    <source>
        <strain evidence="2 3">K300</strain>
    </source>
</reference>